<accession>A0A7W6R1F0</accession>
<gene>
    <name evidence="1" type="ORF">GGD57_001642</name>
</gene>
<evidence type="ECO:0000313" key="2">
    <source>
        <dbReference type="Proteomes" id="UP000540909"/>
    </source>
</evidence>
<reference evidence="1 2" key="1">
    <citation type="submission" date="2020-08" db="EMBL/GenBank/DDBJ databases">
        <title>Genomic Encyclopedia of Type Strains, Phase IV (KMG-V): Genome sequencing to study the core and pangenomes of soil and plant-associated prokaryotes.</title>
        <authorList>
            <person name="Whitman W."/>
        </authorList>
    </citation>
    <scope>NUCLEOTIDE SEQUENCE [LARGE SCALE GENOMIC DNA]</scope>
    <source>
        <strain evidence="1 2">SEMIA 4089</strain>
    </source>
</reference>
<protein>
    <submittedName>
        <fullName evidence="1">Uncharacterized protein</fullName>
    </submittedName>
</protein>
<proteinExistence type="predicted"/>
<dbReference type="Pfam" id="PF13479">
    <property type="entry name" value="AAA_24"/>
    <property type="match status" value="1"/>
</dbReference>
<name>A0A7W6R1F0_9HYPH</name>
<dbReference type="Proteomes" id="UP000540909">
    <property type="component" value="Unassembled WGS sequence"/>
</dbReference>
<dbReference type="InterPro" id="IPR027417">
    <property type="entry name" value="P-loop_NTPase"/>
</dbReference>
<dbReference type="AlphaFoldDB" id="A0A7W6R1F0"/>
<dbReference type="Gene3D" id="3.40.50.300">
    <property type="entry name" value="P-loop containing nucleotide triphosphate hydrolases"/>
    <property type="match status" value="1"/>
</dbReference>
<evidence type="ECO:0000313" key="1">
    <source>
        <dbReference type="EMBL" id="MBB4235084.1"/>
    </source>
</evidence>
<dbReference type="SUPFAM" id="SSF52540">
    <property type="entry name" value="P-loop containing nucleoside triphosphate hydrolases"/>
    <property type="match status" value="1"/>
</dbReference>
<sequence length="267" mass="30093">MSVFDKLRSSKRKTPPVIAIYGIGGIGKTTLAGEFPDPIYLHTVGEETPVDLDVPAIEIENYNEMMDAFEHLLTQEHEFKTVIIDSLDAFEKMVWDFTCGRMGWDTIDSNDKGSPTAFGKGYLEADNDWLEYMSATRALSRAGIHVVQILHSKVKQFNDPLVDSYDRYRPKLQDRATDIIMEKSDALLFMSKRTSVKQVDKGFGKKESKAEGMSGAERVIYADERAGFLAKNRLNMPPSIPFKKGKGFTELSKYFYTPHAPVEEEAA</sequence>
<dbReference type="RefSeq" id="WP_184468532.1">
    <property type="nucleotide sequence ID" value="NZ_JACIFY010000004.1"/>
</dbReference>
<dbReference type="EMBL" id="JACIFY010000004">
    <property type="protein sequence ID" value="MBB4235084.1"/>
    <property type="molecule type" value="Genomic_DNA"/>
</dbReference>
<organism evidence="1 2">
    <name type="scientific">Rhizobium esperanzae</name>
    <dbReference type="NCBI Taxonomy" id="1967781"/>
    <lineage>
        <taxon>Bacteria</taxon>
        <taxon>Pseudomonadati</taxon>
        <taxon>Pseudomonadota</taxon>
        <taxon>Alphaproteobacteria</taxon>
        <taxon>Hyphomicrobiales</taxon>
        <taxon>Rhizobiaceae</taxon>
        <taxon>Rhizobium/Agrobacterium group</taxon>
        <taxon>Rhizobium</taxon>
    </lineage>
</organism>
<comment type="caution">
    <text evidence="1">The sequence shown here is derived from an EMBL/GenBank/DDBJ whole genome shotgun (WGS) entry which is preliminary data.</text>
</comment>